<dbReference type="AlphaFoldDB" id="A0A1J1I758"/>
<name>A0A1J1I758_9DIPT</name>
<organism evidence="1 2">
    <name type="scientific">Clunio marinus</name>
    <dbReference type="NCBI Taxonomy" id="568069"/>
    <lineage>
        <taxon>Eukaryota</taxon>
        <taxon>Metazoa</taxon>
        <taxon>Ecdysozoa</taxon>
        <taxon>Arthropoda</taxon>
        <taxon>Hexapoda</taxon>
        <taxon>Insecta</taxon>
        <taxon>Pterygota</taxon>
        <taxon>Neoptera</taxon>
        <taxon>Endopterygota</taxon>
        <taxon>Diptera</taxon>
        <taxon>Nematocera</taxon>
        <taxon>Chironomoidea</taxon>
        <taxon>Chironomidae</taxon>
        <taxon>Clunio</taxon>
    </lineage>
</organism>
<sequence length="101" mass="11914">MNGEGMFINHVAGRTQKRRKEKKTLFTLNQATFYSFFKYLLVRSSSEKMRFIISAKFRWRHLACEKSIREKNRNSISTVSDVVVAVAIFNLDLRFLLPHDK</sequence>
<evidence type="ECO:0000313" key="2">
    <source>
        <dbReference type="Proteomes" id="UP000183832"/>
    </source>
</evidence>
<gene>
    <name evidence="1" type="ORF">CLUMA_CG009524</name>
</gene>
<accession>A0A1J1I758</accession>
<reference evidence="1 2" key="1">
    <citation type="submission" date="2015-04" db="EMBL/GenBank/DDBJ databases">
        <authorList>
            <person name="Syromyatnikov M.Y."/>
            <person name="Popov V.N."/>
        </authorList>
    </citation>
    <scope>NUCLEOTIDE SEQUENCE [LARGE SCALE GENOMIC DNA]</scope>
</reference>
<protein>
    <submittedName>
        <fullName evidence="1">CLUMA_CG009524, isoform A</fullName>
    </submittedName>
</protein>
<dbReference type="EMBL" id="CVRI01000043">
    <property type="protein sequence ID" value="CRK96088.1"/>
    <property type="molecule type" value="Genomic_DNA"/>
</dbReference>
<dbReference type="Proteomes" id="UP000183832">
    <property type="component" value="Unassembled WGS sequence"/>
</dbReference>
<evidence type="ECO:0000313" key="1">
    <source>
        <dbReference type="EMBL" id="CRK96088.1"/>
    </source>
</evidence>
<proteinExistence type="predicted"/>
<keyword evidence="2" id="KW-1185">Reference proteome</keyword>